<evidence type="ECO:0000313" key="3">
    <source>
        <dbReference type="Proteomes" id="UP001138500"/>
    </source>
</evidence>
<dbReference type="Proteomes" id="UP001138500">
    <property type="component" value="Unassembled WGS sequence"/>
</dbReference>
<feature type="compositionally biased region" description="Polar residues" evidence="1">
    <location>
        <begin position="434"/>
        <end position="444"/>
    </location>
</feature>
<reference evidence="2 3" key="2">
    <citation type="journal article" date="2021" name="Curr. Genet.">
        <title>Genetic response to nitrogen starvation in the aggressive Eucalyptus foliar pathogen Teratosphaeria destructans.</title>
        <authorList>
            <person name="Havenga M."/>
            <person name="Wingfield B.D."/>
            <person name="Wingfield M.J."/>
            <person name="Dreyer L.L."/>
            <person name="Roets F."/>
            <person name="Aylward J."/>
        </authorList>
    </citation>
    <scope>NUCLEOTIDE SEQUENCE [LARGE SCALE GENOMIC DNA]</scope>
    <source>
        <strain evidence="2">CMW44962</strain>
    </source>
</reference>
<sequence>MAPTTAIPSLQEVRSLAHKLYIQFCDSSSAFRPLQRSVRALRNELEETDELIAQNATNCQLESRVVTQAASCYLVLQQLDLAMQQFRSSADKISNDPGQLLIPDFRIAIDLATHEFATVCGNCKPSSKIGELNLDSACCPSPQAPSLRSWPSIASETLFSSKPRESCHEQSDSGFHSLCGRRLSGPGSIADSVIGAEAAEEKQVLSPRKADSAVERRMSDSAQVEDVPSWRAPFAMVDPMSVPLEEATMFILKCHDSKGAQPSSPRVPLDTDERPSAEGPISAVDLGCPNHNRESSWPDLKAAPEGRTPSPLPPLITSLWESSKTSGDSTSAGRDLDGTLDEPSSTVERDVLSPEAILQPVSAAFSSPLVGRTTSPLARLALPSPAQVPRAPSLPPPPVPRRSKTHSHDRKLSQGRYRVVNATPEEAESDDELYTTSRPSSTIVSPAVSARTPPTTQTVGKASFANALEDHVEQGTSRRPRLPPHPSSSIRTDGISLDTEDLHDDYVNVPPPIPPKACRSNVQSKLLGKTSQESCAARPELKTPQQLKSIRSGEAGGRHHKNAEETLKVKPLSPVLTREPSMQLRSHDRPVARAQQEQEVWFRSEHIRDHYGPVAQEQQSQPPSDDDHLDEERLDCIVVSMNSCAWDEAELHLSTHLAAVVKRRAELATRRTRHLLGVCASFQGRPQEAINYFKTVIRTPIRDIAHLDVGDCAAAYWLGDAYALLNRKAEALLAYSIAAQSPMYQDPTQPRLQLLITAEQESCEIGLSKSDLSAEWFDQTQEMAADGSILHPNVLSFPVAMTLLFSDSYQKATPTTRRRNRLAKPFWLRSDQSRGFALHTLHTGFPAPPQNYYYGLNLTAAMLTGTSAHWPIPYDPFFCLSNVSRGSLLPRPIDLLHTPTLSPTTAPASSRRSLSLSRNEIYTSPSLPQLVRATRKCLADLEIQFTELSDPERGPRFACRYSFMQKKIATTHYFSLALVRPLIGSGHAIELAGDGIVSSRLAATGQGYECGVKVGEVKGLKGRIREALEKQEAGGGGAVERKRKKPPGTASKETTSMGGAPFAFNFAV</sequence>
<keyword evidence="3" id="KW-1185">Reference proteome</keyword>
<name>A0A9W7W585_9PEZI</name>
<dbReference type="EMBL" id="RIBY02000546">
    <property type="protein sequence ID" value="KAH9841167.1"/>
    <property type="molecule type" value="Genomic_DNA"/>
</dbReference>
<feature type="region of interest" description="Disordered" evidence="1">
    <location>
        <begin position="256"/>
        <end position="348"/>
    </location>
</feature>
<evidence type="ECO:0000256" key="1">
    <source>
        <dbReference type="SAM" id="MobiDB-lite"/>
    </source>
</evidence>
<dbReference type="InterPro" id="IPR011990">
    <property type="entry name" value="TPR-like_helical_dom_sf"/>
</dbReference>
<feature type="region of interest" description="Disordered" evidence="1">
    <location>
        <begin position="471"/>
        <end position="495"/>
    </location>
</feature>
<reference evidence="2 3" key="1">
    <citation type="journal article" date="2018" name="IMA Fungus">
        <title>IMA Genome-F 10: Nine draft genome sequences of Claviceps purpurea s.lat., including C. arundinis, C. humidiphila, and C. cf. spartinae, pseudomolecules for the pitch canker pathogen Fusarium circinatum, draft genome of Davidsoniella eucalypti, Grosmannia galeiformis, Quambalaria eucalypti, and Teratosphaeria destructans.</title>
        <authorList>
            <person name="Wingfield B.D."/>
            <person name="Liu M."/>
            <person name="Nguyen H.D."/>
            <person name="Lane F.A."/>
            <person name="Morgan S.W."/>
            <person name="De Vos L."/>
            <person name="Wilken P.M."/>
            <person name="Duong T.A."/>
            <person name="Aylward J."/>
            <person name="Coetzee M.P."/>
            <person name="Dadej K."/>
            <person name="De Beer Z.W."/>
            <person name="Findlay W."/>
            <person name="Havenga M."/>
            <person name="Kolarik M."/>
            <person name="Menzies J.G."/>
            <person name="Naidoo K."/>
            <person name="Pochopski O."/>
            <person name="Shoukouhi P."/>
            <person name="Santana Q.C."/>
            <person name="Seifert K.A."/>
            <person name="Soal N."/>
            <person name="Steenkamp E.T."/>
            <person name="Tatham C.T."/>
            <person name="van der Nest M.A."/>
            <person name="Wingfield M.J."/>
        </authorList>
    </citation>
    <scope>NUCLEOTIDE SEQUENCE [LARGE SCALE GENOMIC DNA]</scope>
    <source>
        <strain evidence="2">CMW44962</strain>
    </source>
</reference>
<feature type="compositionally biased region" description="Polar residues" evidence="1">
    <location>
        <begin position="320"/>
        <end position="332"/>
    </location>
</feature>
<feature type="compositionally biased region" description="Polar residues" evidence="1">
    <location>
        <begin position="520"/>
        <end position="534"/>
    </location>
</feature>
<dbReference type="Gene3D" id="1.25.40.10">
    <property type="entry name" value="Tetratricopeptide repeat domain"/>
    <property type="match status" value="1"/>
</dbReference>
<dbReference type="SUPFAM" id="SSF48452">
    <property type="entry name" value="TPR-like"/>
    <property type="match status" value="1"/>
</dbReference>
<feature type="region of interest" description="Disordered" evidence="1">
    <location>
        <begin position="512"/>
        <end position="597"/>
    </location>
</feature>
<evidence type="ECO:0000313" key="2">
    <source>
        <dbReference type="EMBL" id="KAH9841167.1"/>
    </source>
</evidence>
<gene>
    <name evidence="2" type="ORF">Tdes44962_MAKER07888</name>
</gene>
<proteinExistence type="predicted"/>
<accession>A0A9W7W585</accession>
<protein>
    <submittedName>
        <fullName evidence="2">Uncharacterized protein</fullName>
    </submittedName>
</protein>
<dbReference type="OrthoDB" id="3650944at2759"/>
<feature type="region of interest" description="Disordered" evidence="1">
    <location>
        <begin position="1031"/>
        <end position="1062"/>
    </location>
</feature>
<feature type="region of interest" description="Disordered" evidence="1">
    <location>
        <begin position="383"/>
        <end position="458"/>
    </location>
</feature>
<dbReference type="AlphaFoldDB" id="A0A9W7W585"/>
<comment type="caution">
    <text evidence="2">The sequence shown here is derived from an EMBL/GenBank/DDBJ whole genome shotgun (WGS) entry which is preliminary data.</text>
</comment>
<organism evidence="2 3">
    <name type="scientific">Teratosphaeria destructans</name>
    <dbReference type="NCBI Taxonomy" id="418781"/>
    <lineage>
        <taxon>Eukaryota</taxon>
        <taxon>Fungi</taxon>
        <taxon>Dikarya</taxon>
        <taxon>Ascomycota</taxon>
        <taxon>Pezizomycotina</taxon>
        <taxon>Dothideomycetes</taxon>
        <taxon>Dothideomycetidae</taxon>
        <taxon>Mycosphaerellales</taxon>
        <taxon>Teratosphaeriaceae</taxon>
        <taxon>Teratosphaeria</taxon>
    </lineage>
</organism>